<evidence type="ECO:0000256" key="1">
    <source>
        <dbReference type="ARBA" id="ARBA00022723"/>
    </source>
</evidence>
<dbReference type="PANTHER" id="PTHR35848:SF9">
    <property type="entry name" value="SLL1358 PROTEIN"/>
    <property type="match status" value="1"/>
</dbReference>
<dbReference type="RefSeq" id="WP_184249088.1">
    <property type="nucleotide sequence ID" value="NZ_JACHLR010000021.1"/>
</dbReference>
<proteinExistence type="predicted"/>
<feature type="domain" description="Cupin type-2" evidence="2">
    <location>
        <begin position="46"/>
        <end position="122"/>
    </location>
</feature>
<dbReference type="CDD" id="cd02224">
    <property type="entry name" value="cupin_SPO2919-like"/>
    <property type="match status" value="1"/>
</dbReference>
<evidence type="ECO:0000313" key="4">
    <source>
        <dbReference type="Proteomes" id="UP000555448"/>
    </source>
</evidence>
<dbReference type="InterPro" id="IPR014710">
    <property type="entry name" value="RmlC-like_jellyroll"/>
</dbReference>
<organism evidence="3 4">
    <name type="scientific">Novosphingobium chloroacetimidivorans</name>
    <dbReference type="NCBI Taxonomy" id="1428314"/>
    <lineage>
        <taxon>Bacteria</taxon>
        <taxon>Pseudomonadati</taxon>
        <taxon>Pseudomonadota</taxon>
        <taxon>Alphaproteobacteria</taxon>
        <taxon>Sphingomonadales</taxon>
        <taxon>Sphingomonadaceae</taxon>
        <taxon>Novosphingobium</taxon>
    </lineage>
</organism>
<protein>
    <submittedName>
        <fullName evidence="3">Putative cupin superfamily protein</fullName>
    </submittedName>
</protein>
<dbReference type="InterPro" id="IPR013096">
    <property type="entry name" value="Cupin_2"/>
</dbReference>
<dbReference type="Pfam" id="PF07883">
    <property type="entry name" value="Cupin_2"/>
    <property type="match status" value="1"/>
</dbReference>
<keyword evidence="1" id="KW-0479">Metal-binding</keyword>
<evidence type="ECO:0000259" key="2">
    <source>
        <dbReference type="Pfam" id="PF07883"/>
    </source>
</evidence>
<gene>
    <name evidence="3" type="ORF">HNO88_003742</name>
</gene>
<evidence type="ECO:0000313" key="3">
    <source>
        <dbReference type="EMBL" id="MBB4860399.1"/>
    </source>
</evidence>
<comment type="caution">
    <text evidence="3">The sequence shown here is derived from an EMBL/GenBank/DDBJ whole genome shotgun (WGS) entry which is preliminary data.</text>
</comment>
<dbReference type="EMBL" id="JACHLR010000021">
    <property type="protein sequence ID" value="MBB4860399.1"/>
    <property type="molecule type" value="Genomic_DNA"/>
</dbReference>
<dbReference type="SUPFAM" id="SSF51182">
    <property type="entry name" value="RmlC-like cupins"/>
    <property type="match status" value="1"/>
</dbReference>
<reference evidence="3 4" key="1">
    <citation type="submission" date="2020-08" db="EMBL/GenBank/DDBJ databases">
        <title>Functional genomics of gut bacteria from endangered species of beetles.</title>
        <authorList>
            <person name="Carlos-Shanley C."/>
        </authorList>
    </citation>
    <scope>NUCLEOTIDE SEQUENCE [LARGE SCALE GENOMIC DNA]</scope>
    <source>
        <strain evidence="3 4">S00245</strain>
    </source>
</reference>
<dbReference type="GO" id="GO:0046872">
    <property type="term" value="F:metal ion binding"/>
    <property type="evidence" value="ECO:0007669"/>
    <property type="project" value="UniProtKB-KW"/>
</dbReference>
<dbReference type="Gene3D" id="2.60.120.10">
    <property type="entry name" value="Jelly Rolls"/>
    <property type="match status" value="1"/>
</dbReference>
<accession>A0A7W7KCN7</accession>
<dbReference type="AlphaFoldDB" id="A0A7W7KCN7"/>
<name>A0A7W7KCN7_9SPHN</name>
<dbReference type="InterPro" id="IPR051610">
    <property type="entry name" value="GPI/OXD"/>
</dbReference>
<dbReference type="InterPro" id="IPR011051">
    <property type="entry name" value="RmlC_Cupin_sf"/>
</dbReference>
<keyword evidence="4" id="KW-1185">Reference proteome</keyword>
<dbReference type="PANTHER" id="PTHR35848">
    <property type="entry name" value="OXALATE-BINDING PROTEIN"/>
    <property type="match status" value="1"/>
</dbReference>
<sequence length="156" mass="16663">MPRLDPEAIAATNRTGYPAPFDAPVAGRWYRRIGPAFGLTALGASHVTLEPGAWSSQRHWHDDEDELLVMITGQAVLIEGPEGEPPTRTRLGPGDTCVWAAGDGISHHLVNESDAPCTFVAVSAGNPYGSGGYADIDMMFAGENYLHKDGTLYPKA</sequence>
<dbReference type="Proteomes" id="UP000555448">
    <property type="component" value="Unassembled WGS sequence"/>
</dbReference>